<keyword evidence="2" id="KW-1185">Reference proteome</keyword>
<dbReference type="EMBL" id="LMWI01000002">
    <property type="protein sequence ID" value="KUJ46637.1"/>
    <property type="molecule type" value="Genomic_DNA"/>
</dbReference>
<comment type="caution">
    <text evidence="1">The sequence shown here is derived from an EMBL/GenBank/DDBJ whole genome shotgun (WGS) entry which is preliminary data.</text>
</comment>
<dbReference type="Proteomes" id="UP000053246">
    <property type="component" value="Unassembled WGS sequence"/>
</dbReference>
<name>A0A9X0I4H9_9ACTN</name>
<sequence>MMADIVALERALSAGRLEPYVKAAGGGLAEGIQLYEWNTAVSAAFFEVLGHFEVVLRNALHEQLRVLGGREDWWLAPRFDFTPPANDMIAKACAEMGRRGASGSPGHVVAALPFGFWVALLSAGGDCNYEMSLWRPGLRQAFPGYSGTRARLHPRLNTLRLLRNRIAHHEPIYRRHLAADHDTVLEVVGWIVPGFANWMRQRSRVPNFLAQRPFSAEPPCD</sequence>
<reference evidence="1 2" key="1">
    <citation type="submission" date="2015-10" db="EMBL/GenBank/DDBJ databases">
        <authorList>
            <person name="Ju K.-S."/>
            <person name="Doroghazi J.R."/>
            <person name="Metcalf W.W."/>
        </authorList>
    </citation>
    <scope>NUCLEOTIDE SEQUENCE [LARGE SCALE GENOMIC DNA]</scope>
    <source>
        <strain evidence="1 2">NRRL B-24793</strain>
    </source>
</reference>
<proteinExistence type="predicted"/>
<organism evidence="1 2">
    <name type="scientific">Micromonospora maris</name>
    <dbReference type="NCBI Taxonomy" id="1003110"/>
    <lineage>
        <taxon>Bacteria</taxon>
        <taxon>Bacillati</taxon>
        <taxon>Actinomycetota</taxon>
        <taxon>Actinomycetes</taxon>
        <taxon>Micromonosporales</taxon>
        <taxon>Micromonosporaceae</taxon>
        <taxon>Micromonospora</taxon>
    </lineage>
</organism>
<evidence type="ECO:0008006" key="3">
    <source>
        <dbReference type="Google" id="ProtNLM"/>
    </source>
</evidence>
<evidence type="ECO:0000313" key="1">
    <source>
        <dbReference type="EMBL" id="KUJ46637.1"/>
    </source>
</evidence>
<accession>A0A9X0I4H9</accession>
<protein>
    <recommendedName>
        <fullName evidence="3">Abi-like protein</fullName>
    </recommendedName>
</protein>
<evidence type="ECO:0000313" key="2">
    <source>
        <dbReference type="Proteomes" id="UP000053246"/>
    </source>
</evidence>
<gene>
    <name evidence="1" type="ORF">ADL17_27490</name>
</gene>
<dbReference type="AlphaFoldDB" id="A0A9X0I4H9"/>